<protein>
    <submittedName>
        <fullName evidence="3">Uncharacterized protein</fullName>
    </submittedName>
</protein>
<keyword evidence="1" id="KW-0175">Coiled coil</keyword>
<accession>A0AAD2HGE3</accession>
<proteinExistence type="predicted"/>
<feature type="coiled-coil region" evidence="1">
    <location>
        <begin position="135"/>
        <end position="190"/>
    </location>
</feature>
<dbReference type="Proteomes" id="UP001295794">
    <property type="component" value="Unassembled WGS sequence"/>
</dbReference>
<feature type="region of interest" description="Disordered" evidence="2">
    <location>
        <begin position="581"/>
        <end position="637"/>
    </location>
</feature>
<sequence>MSNNGVPVMDNDASMKEDSQKPTPRVRLILGPNADVSSKRKAAPTPEHHKLDDARSSEQYHKQAATEARQQRRAAIQENDNLRAQLSAAQNDVLAHQDEVRRLHILIEEGRSKLEEKSRDEGDLHAQIMHDQDRLADLLQRVTAAQNQAAEASTQSYRAQETLNVRDKEVDRLRAEVCAQEDEVERLRQQIKMAARTKAQPLTVKRRGRVSTELFNPGRPSVMQLPLDPAPLPNERPTLSAPTSDSDPDSSPDMEIEAIAAKLDMDVGELAKFLAVMKLVNGKNVNVAIGPSEAAGRKAKPKAKADAKAAVAPQDKELVNVAHAMMRNITYCKFGYNQASDFIFHVSATEDEVSAFAENNEATVTKWQFDFNDDYTNSAWNAAQMERLVDEAVKEDYAGMRYLQKGLIKRKYLELIVTEQLARYYAEWKQFRPRWDMEEGRMETKGEAIARGKVVLYHRRTLSKTINGQHNKYDHRRTTVEATIALKEADGGNDLTTWKRMLDLLDLLGPSGMSEEEETHSIEKGAKIKVYKIKLCVWREPAIVDYMRMVDAQTMRFQALHNGTKPAPRARVDFTRADFTRPDFIDPTSHPPTTTTMNPGRDCGQQGPRRLPPGPKASESTCLPRGSVASGSNLAPSDHGPHRLLPLALLEEFKKKTLTSTAHFHGVVRNEWGVFMVFNADRTSLLRIPRPDHSYHSYPALYKTSWVSVRRAHLACCPRYPMFDGDLLGVLDVSMRSLPTKRQELVDGPSWVLAPAIANKWISLEGFLSRVVTVLRYHVGRLVPAVSCGTMHPRPITYGYTNSFSSEDELISAVSHSRDAFTPLLAAIALCFLALDGSPQCANWRSSVMRNLDIQHRLMDSLEDVVERLLRHPAGMILDCTIESPRELDWLFLLLVNDTVHIHVPLYFFLGEGEQAVQRATHLESFQSMRNIRLDVQNSIRTLISLPSLPVATEEFVFVQSTMRQFGTFPNPEYYAALETKKRQFPPVEPHSGQKAGQIYTDFFACCKARNERKLAEETIEQRQTRLQREQNAKSQNCPGKKGARVFKWEKIDDFWVRRLVQRNLVEEEWCDFAPSQRVYNSFANEWDLCAPLDPKAQVEYDDDDDSDDDPFGYYSSRANFAADFDDQLPTGLSDEVQSTLNNASAVLHHLDAYYDDDDDDDEKPTITNMDDIPAQNAVRAILEYRVGLVDHTERRFADTEMIKPRVSAHFLGNGTSSTPKPPSDAALALLQALSKAKRVRDLPNDLFDLGNDKIADDIWSNSGVRVTLLQGVSAQAHRSTGYVLKPRNQAAPGRQVLIFSAASVMHLVRCRCQTWGEIISHLYHLGSPFHVVVEDSIFGPSSHQPDLYQCRSLGVRPESYIPEQQDLRTYWDSMKRFLLSPRGRLALQAGGVVARLARKVIVDSELELRSDDVDIETAEELVRSGDTAVYYHALMQEEMDLVLGVYSIEMNQLDPTARNGHQEKRVSWWPQSAAFFTSGMSVGWWTPDCERWFQGILQEMAQGRAVVLNNTRWKERIRGYSAAWRLSKNLDAVCADFLTNI</sequence>
<feature type="region of interest" description="Disordered" evidence="2">
    <location>
        <begin position="1"/>
        <end position="72"/>
    </location>
</feature>
<evidence type="ECO:0000256" key="1">
    <source>
        <dbReference type="SAM" id="Coils"/>
    </source>
</evidence>
<evidence type="ECO:0000313" key="3">
    <source>
        <dbReference type="EMBL" id="CAK5273587.1"/>
    </source>
</evidence>
<evidence type="ECO:0000256" key="2">
    <source>
        <dbReference type="SAM" id="MobiDB-lite"/>
    </source>
</evidence>
<dbReference type="EMBL" id="CAVNYO010000397">
    <property type="protein sequence ID" value="CAK5273587.1"/>
    <property type="molecule type" value="Genomic_DNA"/>
</dbReference>
<organism evidence="3 4">
    <name type="scientific">Mycena citricolor</name>
    <dbReference type="NCBI Taxonomy" id="2018698"/>
    <lineage>
        <taxon>Eukaryota</taxon>
        <taxon>Fungi</taxon>
        <taxon>Dikarya</taxon>
        <taxon>Basidiomycota</taxon>
        <taxon>Agaricomycotina</taxon>
        <taxon>Agaricomycetes</taxon>
        <taxon>Agaricomycetidae</taxon>
        <taxon>Agaricales</taxon>
        <taxon>Marasmiineae</taxon>
        <taxon>Mycenaceae</taxon>
        <taxon>Mycena</taxon>
    </lineage>
</organism>
<feature type="region of interest" description="Disordered" evidence="2">
    <location>
        <begin position="213"/>
        <end position="252"/>
    </location>
</feature>
<name>A0AAD2HGE3_9AGAR</name>
<keyword evidence="4" id="KW-1185">Reference proteome</keyword>
<comment type="caution">
    <text evidence="3">The sequence shown here is derived from an EMBL/GenBank/DDBJ whole genome shotgun (WGS) entry which is preliminary data.</text>
</comment>
<feature type="compositionally biased region" description="Basic and acidic residues" evidence="2">
    <location>
        <begin position="46"/>
        <end position="61"/>
    </location>
</feature>
<gene>
    <name evidence="3" type="ORF">MYCIT1_LOCUS20132</name>
</gene>
<evidence type="ECO:0000313" key="4">
    <source>
        <dbReference type="Proteomes" id="UP001295794"/>
    </source>
</evidence>
<reference evidence="3" key="1">
    <citation type="submission" date="2023-11" db="EMBL/GenBank/DDBJ databases">
        <authorList>
            <person name="De Vega J J."/>
            <person name="De Vega J J."/>
        </authorList>
    </citation>
    <scope>NUCLEOTIDE SEQUENCE</scope>
</reference>